<evidence type="ECO:0000259" key="3">
    <source>
        <dbReference type="Pfam" id="PF18657"/>
    </source>
</evidence>
<gene>
    <name evidence="5" type="ORF">LKD36_16085</name>
</gene>
<feature type="non-terminal residue" evidence="5">
    <location>
        <position position="2381"/>
    </location>
</feature>
<accession>A0AAE3DCS8</accession>
<dbReference type="InterPro" id="IPR012334">
    <property type="entry name" value="Pectin_lyas_fold"/>
</dbReference>
<evidence type="ECO:0000313" key="6">
    <source>
        <dbReference type="Proteomes" id="UP001198220"/>
    </source>
</evidence>
<dbReference type="Pfam" id="PF18676">
    <property type="entry name" value="MBG_2"/>
    <property type="match status" value="1"/>
</dbReference>
<keyword evidence="2" id="KW-0732">Signal</keyword>
<proteinExistence type="predicted"/>
<dbReference type="InterPro" id="IPR041286">
    <property type="entry name" value="MBG_2"/>
</dbReference>
<dbReference type="Gene3D" id="2.160.20.10">
    <property type="entry name" value="Single-stranded right-handed beta-helix, Pectin lyase-like"/>
    <property type="match status" value="1"/>
</dbReference>
<feature type="chain" id="PRO_5041936394" evidence="2">
    <location>
        <begin position="27"/>
        <end position="2381"/>
    </location>
</feature>
<name>A0AAE3DCS8_9FIRM</name>
<evidence type="ECO:0000259" key="4">
    <source>
        <dbReference type="Pfam" id="PF18676"/>
    </source>
</evidence>
<dbReference type="SUPFAM" id="SSF51126">
    <property type="entry name" value="Pectin lyase-like"/>
    <property type="match status" value="1"/>
</dbReference>
<dbReference type="SMART" id="SM00710">
    <property type="entry name" value="PbH1"/>
    <property type="match status" value="8"/>
</dbReference>
<protein>
    <submittedName>
        <fullName evidence="5">YDG domain-containing protein</fullName>
    </submittedName>
</protein>
<evidence type="ECO:0000313" key="5">
    <source>
        <dbReference type="EMBL" id="MCC2127670.1"/>
    </source>
</evidence>
<feature type="compositionally biased region" description="Gly residues" evidence="1">
    <location>
        <begin position="2344"/>
        <end position="2363"/>
    </location>
</feature>
<evidence type="ECO:0000256" key="1">
    <source>
        <dbReference type="SAM" id="MobiDB-lite"/>
    </source>
</evidence>
<organism evidence="5 6">
    <name type="scientific">Hominiventricola filiformis</name>
    <dbReference type="NCBI Taxonomy" id="2885352"/>
    <lineage>
        <taxon>Bacteria</taxon>
        <taxon>Bacillati</taxon>
        <taxon>Bacillota</taxon>
        <taxon>Clostridia</taxon>
        <taxon>Lachnospirales</taxon>
        <taxon>Lachnospiraceae</taxon>
        <taxon>Hominiventricola</taxon>
    </lineage>
</organism>
<sequence>MKWKWKRPAAFLLAAAMIFTMPGVPASAVEAGVSAVHTGLCKHHPEHTEDCGYTEGTEGAACEHEHTEDCYTPVKKCIHEHDESCYPVLEGSVSENTATPSEAEEAQPTACTHECSEESGCITKELSCPHERGEHDGTCGYISATEGTPCGYTCEQCNSQDSGLVPGASGNAPAECICETHCEQGAVNPDCPVCAAEDADLSACKGTEETVCICTDRCSEEMVNLDCPICSAENADFSACLGKEAAVLAVQALIDALPETVTADNETKIEEQLKAIDAKIEDLTDEQVAKLDMTRYNAVCAALAAFALPQADHTHCICASTAAVNGHEHDFDSIAWIATDSLPTSAGNYYLTKSVSESWTVPTGEVKLCLNGQTISGSITVGSGASLTLTDCSSDNSGKIQGEVTVNGGKFELYSGTITGGVQVGIKGGTYQTGSSFTMYGGEITGNKAGSGSGGGVFLVGTTNQTDPPSFTMHGGTISGNTAAASDGGGGGVYVGEKCSFTMDGGTITGNTATAGNGGGIYIHFNAGNVSISNATITGNKASATGNTSYGHGGGIYSERGVTVENVTITGNNSTFEGGGIYGKGAITLTDATVTGNNQYDVYYGGGESSAPKLTVSGSVKAGYYANYAWKLPILVSGALREDSVIRVGVREGINLGAIAEPASGVTLRAENFKADAADSETSLGKDGKVYLVPCTHEMDDTGYTCKKCHTKFDARVGESAYYQTLTKAFDAAGGSTVTLLRDVTLTGNCSAAYNSTATLDLNGKTVSSERFYIYVGGGNKPGTLTVKDSGTGGGTQALDVTFYVSSNGTLAVDNSYTGEISRVELQAGGALERFGGKIGELVLSNAAAGSTSTGYNLKLWKGNTNACTIGKFTDNNKSKGLTVQDLLKTNHAKCELHGEKGGTWSSVDKSTKIVDLTGYTAYKVQFPECVHQCADDSNPVCSVCNKKLYTKITAQSTDGTTKTAYFTEDSALEHGYAEAIQTLNGWSAAGCTEPTLTLLRDMYAFGTSMPLTGTLTLEGGTHTAKNVTVAENANVTFASGIYEGATIDGTATVKEGVTFADDATVTVNGTLNAKGGTFTGNVKFNGSSIANISGGSFNNEKKYGGVTFDYNVTGTITGGTFTFADFYTTKVKLSGGTFTMIKTNGDRKLADLLAEGAAYYGASDNQAVTNDSVNTLENVKVVSHTHDGGKDGKGTCSICGKQMAASLTVGGKTSWYAAFATAIEAANAADGAKTITLYQDVDGNVYGKRTAYELTRGPVTLATGGKRAKDVDLIAKGISLTVTGSNGGFYVTVDGKDAELTVNDGNTELAIVTAKNGGKLSLSNGTFSRVAVKDDGSSASLSGGSYGEITSDTGYVKPYALLAKGYAYKKTKDNQWLPNANSIPSEVTVEKAPFAVEKIYPNNDTGYTGNSAFATDGNITLTAVIAPETQGVTYYYWWERFDESSKDWTTKLNDVNTATHTGGQSKTLTISGLPVDKSYQYHIFVQCSNGYNCYSEPFTVTQHQHSWTYSASGATITAKCTAEGCYLTDGNGGSVTIAAPAELTYSGEAKPATVTASSDWQGPAASGITISYIKTGMYGPEKLENGALPTNAGEYTASIKVGEATASVTYTIGKATPKAEDFTFTAPTSLTYDGNVKSATVSSAKAGTGDVIVKYYDKNGEEATPKNAGEYTVKIAVAEGTNYAAANGLTADGWKFSITKAAAPTMQPIELTVINGLAKTYLVNLPALPTLGDNCKYGSIKYEACNFNLIGEGGYANSTAMITSNDEFQLTVPAVEPQTEGSVGTVGVKITTDNYQDMLLTVEVIAKNKIVPVLDGEITATPITFGQILRVSNITGTMKDDGKTVKGTFEWTNPSTKPDKAGDYQAEWTFTPAEGYEEYATATGTVTIKVNKATPTFNAPTAQENLTYTGQEQALITAGLTDHGTMQYSLTENGTYSQDIPTGTDAGAYTVWYRVIGDANHNDTAPASVAVRIGQKPLTITGVTAASKTYDGTTNANISSVTFDNVTLNRGTDYTVTANFDYAGVDSGKNITAIVTLMGQAANNYALEQSSFPTTGSITKAAAPDFTKETALTIVNDCEKIYTVTLPALPVPEAPKEYGTVTYGAPTVNLPRTYYADGAKVEDGKLILPIQKNDVKTTGSVGTVTVVIKSTNYADITLTVNVNATNKLVPTVTAPTANALTYNGAEQALVTAGKTTGGTMLYRLGDSKWSEQLPTAKNAGEYTVWYKVQGNAEYADVAEQSLPVTVAKKVVTVTALDQSAYTGSTAPDLSSPEADKDYKVEGLVGADTLSGTVTLTYAQTPDMSKTGKTAINITGTLSNDNYAITYVPGTLTVSKQSSSEGGSSSGGSSSGEGGSSSGGSSSGEGSSSSGGSSSGEGGSS</sequence>
<feature type="region of interest" description="Disordered" evidence="1">
    <location>
        <begin position="2334"/>
        <end position="2381"/>
    </location>
</feature>
<dbReference type="InterPro" id="IPR011050">
    <property type="entry name" value="Pectin_lyase_fold/virulence"/>
</dbReference>
<comment type="caution">
    <text evidence="5">The sequence shown here is derived from an EMBL/GenBank/DDBJ whole genome shotgun (WGS) entry which is preliminary data.</text>
</comment>
<keyword evidence="6" id="KW-1185">Reference proteome</keyword>
<dbReference type="Proteomes" id="UP001198220">
    <property type="component" value="Unassembled WGS sequence"/>
</dbReference>
<dbReference type="EMBL" id="JAJEPS010000026">
    <property type="protein sequence ID" value="MCC2127670.1"/>
    <property type="molecule type" value="Genomic_DNA"/>
</dbReference>
<dbReference type="Pfam" id="PF18657">
    <property type="entry name" value="YDG"/>
    <property type="match status" value="1"/>
</dbReference>
<dbReference type="InterPro" id="IPR006626">
    <property type="entry name" value="PbH1"/>
</dbReference>
<feature type="domain" description="YDG" evidence="3">
    <location>
        <begin position="1976"/>
        <end position="2051"/>
    </location>
</feature>
<feature type="signal peptide" evidence="2">
    <location>
        <begin position="1"/>
        <end position="26"/>
    </location>
</feature>
<dbReference type="RefSeq" id="WP_308460251.1">
    <property type="nucleotide sequence ID" value="NZ_JAJEPS010000026.1"/>
</dbReference>
<reference evidence="5 6" key="1">
    <citation type="submission" date="2021-10" db="EMBL/GenBank/DDBJ databases">
        <title>Anaerobic single-cell dispensing facilitates the cultivation of human gut bacteria.</title>
        <authorList>
            <person name="Afrizal A."/>
        </authorList>
    </citation>
    <scope>NUCLEOTIDE SEQUENCE [LARGE SCALE GENOMIC DNA]</scope>
    <source>
        <strain evidence="5 6">CLA-AA-H276</strain>
    </source>
</reference>
<dbReference type="InterPro" id="IPR041248">
    <property type="entry name" value="YDG"/>
</dbReference>
<feature type="domain" description="MBG" evidence="4">
    <location>
        <begin position="2252"/>
        <end position="2333"/>
    </location>
</feature>
<evidence type="ECO:0000256" key="2">
    <source>
        <dbReference type="SAM" id="SignalP"/>
    </source>
</evidence>